<evidence type="ECO:0008006" key="4">
    <source>
        <dbReference type="Google" id="ProtNLM"/>
    </source>
</evidence>
<feature type="compositionally biased region" description="Basic and acidic residues" evidence="1">
    <location>
        <begin position="973"/>
        <end position="984"/>
    </location>
</feature>
<reference evidence="2" key="1">
    <citation type="submission" date="2022-07" db="EMBL/GenBank/DDBJ databases">
        <title>Phylogenomic reconstructions and comparative analyses of Kickxellomycotina fungi.</title>
        <authorList>
            <person name="Reynolds N.K."/>
            <person name="Stajich J.E."/>
            <person name="Barry K."/>
            <person name="Grigoriev I.V."/>
            <person name="Crous P."/>
            <person name="Smith M.E."/>
        </authorList>
    </citation>
    <scope>NUCLEOTIDE SEQUENCE</scope>
    <source>
        <strain evidence="2">NBRC 100468</strain>
    </source>
</reference>
<evidence type="ECO:0000256" key="1">
    <source>
        <dbReference type="SAM" id="MobiDB-lite"/>
    </source>
</evidence>
<dbReference type="EMBL" id="JANBPU010000232">
    <property type="protein sequence ID" value="KAJ1913889.1"/>
    <property type="molecule type" value="Genomic_DNA"/>
</dbReference>
<dbReference type="Proteomes" id="UP001150538">
    <property type="component" value="Unassembled WGS sequence"/>
</dbReference>
<feature type="region of interest" description="Disordered" evidence="1">
    <location>
        <begin position="460"/>
        <end position="536"/>
    </location>
</feature>
<evidence type="ECO:0000313" key="2">
    <source>
        <dbReference type="EMBL" id="KAJ1913889.1"/>
    </source>
</evidence>
<feature type="compositionally biased region" description="Acidic residues" evidence="1">
    <location>
        <begin position="460"/>
        <end position="509"/>
    </location>
</feature>
<feature type="region of interest" description="Disordered" evidence="1">
    <location>
        <begin position="954"/>
        <end position="1034"/>
    </location>
</feature>
<keyword evidence="3" id="KW-1185">Reference proteome</keyword>
<gene>
    <name evidence="2" type="ORF">H4219_005016</name>
</gene>
<evidence type="ECO:0000313" key="3">
    <source>
        <dbReference type="Proteomes" id="UP001150538"/>
    </source>
</evidence>
<dbReference type="AlphaFoldDB" id="A0A9W7ZVH4"/>
<organism evidence="2 3">
    <name type="scientific">Mycoemilia scoparia</name>
    <dbReference type="NCBI Taxonomy" id="417184"/>
    <lineage>
        <taxon>Eukaryota</taxon>
        <taxon>Fungi</taxon>
        <taxon>Fungi incertae sedis</taxon>
        <taxon>Zoopagomycota</taxon>
        <taxon>Kickxellomycotina</taxon>
        <taxon>Kickxellomycetes</taxon>
        <taxon>Kickxellales</taxon>
        <taxon>Kickxellaceae</taxon>
        <taxon>Mycoemilia</taxon>
    </lineage>
</organism>
<accession>A0A9W7ZVH4</accession>
<name>A0A9W7ZVH4_9FUNG</name>
<protein>
    <recommendedName>
        <fullName evidence="4">F-box domain-containing protein</fullName>
    </recommendedName>
</protein>
<proteinExistence type="predicted"/>
<feature type="compositionally biased region" description="Low complexity" evidence="1">
    <location>
        <begin position="1018"/>
        <end position="1033"/>
    </location>
</feature>
<sequence>MYNKLTAELATKITEYIHHAEGNSTNCYNRLPSWSSLWELGKLSDEWKQVVENIQYKQENLPEKVNRECLEMVGKRKLSYIQFLDIRSCVNIIEPPPTPSQISLLPIYNNESQYQDGVVVEEEEREGQGEIGLINPNRYYYHVELQPAGYLKCLKTYFPNLSGLCIPLKKEYLKMISTAKNSGSNVCLRKIHLDCRYPRLFGYPDDGSNNSDEIPENISQLQRTENSLLSALQYLPNSATELRLIGNAEVGINFILELSEIHPQLQMLYISTFQVSFDTGENSTINASVANKHTRPKSAFAYLKSIDIQQLKVLVPHINTPSNEHPKVTNIFNSHNLPNLQELQIHYMSFESMDGHLDIYGLNNNNHRHPFGNQNMRNNRDSAQLELFLASMKSQCLNNIFAFGYDKLSYLRIPFMSTNLAKLTSRSCPNLQYIETTGFVDFSIPRHNRFHRFDEPELVFLDDDNDDDDDDGNEDVEEIVNSSSDDDDNEDPQGSESESEPEEEEEEEGQNTAGRAYTHQDHHSHHQWMLQERRRDQSRHNINRLTIDIPQQQQPPPPRRHIDLNAGLGRQRVRAMFGNVRPIERRVRFQEPQQQQRLEFERIGNNLGVKNPDPTTTTFDDQGLIHIVYSLKALKVLCIQPQAFPKVNIGQDLDGLYKRFSKSKHKDQDNEFGIAENAKKRTNDVSFSTSSYIIPKMAAATTTTSAVGKNSKLVILDIKQAKFLVSQIPFILKRLDSLRHINIAISDSEHFDRHDYGGGDIKMTQRKVNRNTTRNSNTTTTTTTSAAAAAVTTKSTFKSRLSTSCECMAITQWSRTYKFPSINSLTIDLPISYYHSFMYCQKRKRNSKMDLYQFDNSNSEKSNNHDDFMMSMDYWLVLFSRFPNLAKVQFNIQKNCPAVSAGITSGLGYDFALSPMFDYNSYGRRLHLRHRNRFTRYRENRNVNLMRRTRAGPVNDDYINTTDIGDENDDDDGSGHSRDDSERRTRQRISETIANDSDGRDSEIDDLGVPEELHTFPNSNTNNNNNNNNNSKNRYQSMTTEFLSYFKRDFENIAFSI</sequence>
<comment type="caution">
    <text evidence="2">The sequence shown here is derived from an EMBL/GenBank/DDBJ whole genome shotgun (WGS) entry which is preliminary data.</text>
</comment>